<protein>
    <submittedName>
        <fullName evidence="2">Cytochrome c oxidase assembly factor 1</fullName>
    </submittedName>
</protein>
<dbReference type="OrthoDB" id="2100652at2759"/>
<organism evidence="2 3">
    <name type="scientific">Smittium mucronatum</name>
    <dbReference type="NCBI Taxonomy" id="133383"/>
    <lineage>
        <taxon>Eukaryota</taxon>
        <taxon>Fungi</taxon>
        <taxon>Fungi incertae sedis</taxon>
        <taxon>Zoopagomycota</taxon>
        <taxon>Kickxellomycotina</taxon>
        <taxon>Harpellomycetes</taxon>
        <taxon>Harpellales</taxon>
        <taxon>Legeriomycetaceae</taxon>
        <taxon>Smittium</taxon>
    </lineage>
</organism>
<sequence>MNRMLINKGVPLFSRIYTSAGYIPWQPSGLLRSQIRGIIVPSKVNQYSNPIRGATDFPSKPLEKLRDENYNPPLEAANYENPNFATHREITPPPGNRRKFIAFLIASVITWGLGLKFAFNYSKLSSSSVTAATFIARNDDEVIEKLGTNVDTPSMFTEIKGKVNNVRGDIDIEYDISGSKKIVAKIILKSHRDQNNKNTWTTDEFYVQYPDGSRTILEL</sequence>
<dbReference type="AlphaFoldDB" id="A0A1R0GPX7"/>
<dbReference type="Pfam" id="PF08695">
    <property type="entry name" value="Coa1"/>
    <property type="match status" value="1"/>
</dbReference>
<comment type="caution">
    <text evidence="2">The sequence shown here is derived from an EMBL/GenBank/DDBJ whole genome shotgun (WGS) entry which is preliminary data.</text>
</comment>
<dbReference type="EMBL" id="LSSL01005243">
    <property type="protein sequence ID" value="OLY78947.1"/>
    <property type="molecule type" value="Genomic_DNA"/>
</dbReference>
<dbReference type="PANTHER" id="PTHR28523">
    <property type="entry name" value="CYTOCHROME C OXIDASE ASSEMBLY FACTOR 1"/>
    <property type="match status" value="1"/>
</dbReference>
<dbReference type="PANTHER" id="PTHR28523:SF1">
    <property type="entry name" value="CYTOCHROME C OXIDASE ASSEMBLY FACTOR 1"/>
    <property type="match status" value="1"/>
</dbReference>
<gene>
    <name evidence="2" type="ORF">AYI68_g6993</name>
</gene>
<dbReference type="GO" id="GO:0005743">
    <property type="term" value="C:mitochondrial inner membrane"/>
    <property type="evidence" value="ECO:0007669"/>
    <property type="project" value="TreeGrafter"/>
</dbReference>
<dbReference type="InterPro" id="IPR014807">
    <property type="entry name" value="Coa1"/>
</dbReference>
<keyword evidence="3" id="KW-1185">Reference proteome</keyword>
<keyword evidence="1" id="KW-0812">Transmembrane</keyword>
<evidence type="ECO:0000313" key="3">
    <source>
        <dbReference type="Proteomes" id="UP000187455"/>
    </source>
</evidence>
<keyword evidence="1" id="KW-1133">Transmembrane helix</keyword>
<dbReference type="STRING" id="133383.A0A1R0GPX7"/>
<keyword evidence="1" id="KW-0472">Membrane</keyword>
<dbReference type="InterPro" id="IPR042432">
    <property type="entry name" value="Coa1_fungi"/>
</dbReference>
<dbReference type="Proteomes" id="UP000187455">
    <property type="component" value="Unassembled WGS sequence"/>
</dbReference>
<name>A0A1R0GPX7_9FUNG</name>
<feature type="transmembrane region" description="Helical" evidence="1">
    <location>
        <begin position="100"/>
        <end position="119"/>
    </location>
</feature>
<evidence type="ECO:0000256" key="1">
    <source>
        <dbReference type="SAM" id="Phobius"/>
    </source>
</evidence>
<dbReference type="GO" id="GO:0033617">
    <property type="term" value="P:mitochondrial respiratory chain complex IV assembly"/>
    <property type="evidence" value="ECO:0007669"/>
    <property type="project" value="InterPro"/>
</dbReference>
<evidence type="ECO:0000313" key="2">
    <source>
        <dbReference type="EMBL" id="OLY78947.1"/>
    </source>
</evidence>
<accession>A0A1R0GPX7</accession>
<proteinExistence type="predicted"/>
<reference evidence="2 3" key="1">
    <citation type="journal article" date="2016" name="Mol. Biol. Evol.">
        <title>Genome-Wide Survey of Gut Fungi (Harpellales) Reveals the First Horizontally Transferred Ubiquitin Gene from a Mosquito Host.</title>
        <authorList>
            <person name="Wang Y."/>
            <person name="White M.M."/>
            <person name="Kvist S."/>
            <person name="Moncalvo J.M."/>
        </authorList>
    </citation>
    <scope>NUCLEOTIDE SEQUENCE [LARGE SCALE GENOMIC DNA]</scope>
    <source>
        <strain evidence="2 3">ALG-7-W6</strain>
    </source>
</reference>